<evidence type="ECO:0000259" key="1">
    <source>
        <dbReference type="Pfam" id="PF03067"/>
    </source>
</evidence>
<reference evidence="2 3" key="1">
    <citation type="submission" date="2023-05" db="EMBL/GenBank/DDBJ databases">
        <title>A 100% complete, gapless, phased diploid assembly of the Scenedesmus obliquus UTEX 3031 genome.</title>
        <authorList>
            <person name="Biondi T.C."/>
            <person name="Hanschen E.R."/>
            <person name="Kwon T."/>
            <person name="Eng W."/>
            <person name="Kruse C.P.S."/>
            <person name="Koehler S.I."/>
            <person name="Kunde Y."/>
            <person name="Gleasner C.D."/>
            <person name="You Mak K.T."/>
            <person name="Polle J."/>
            <person name="Hovde B.T."/>
            <person name="Starkenburg S.R."/>
        </authorList>
    </citation>
    <scope>NUCLEOTIDE SEQUENCE [LARGE SCALE GENOMIC DNA]</scope>
    <source>
        <strain evidence="2 3">DOE0152z</strain>
    </source>
</reference>
<gene>
    <name evidence="2" type="ORF">OEZ85_003982</name>
</gene>
<dbReference type="EMBL" id="CP126217">
    <property type="protein sequence ID" value="WIA19353.1"/>
    <property type="molecule type" value="Genomic_DNA"/>
</dbReference>
<evidence type="ECO:0000313" key="2">
    <source>
        <dbReference type="EMBL" id="WIA19353.1"/>
    </source>
</evidence>
<evidence type="ECO:0000313" key="3">
    <source>
        <dbReference type="Proteomes" id="UP001244341"/>
    </source>
</evidence>
<proteinExistence type="predicted"/>
<sequence>MVQQAAAHMVMFNPKSRPWYDYLLNYNYNPHAVFAGGVKSVSKNGQLQWPQHNMHSICGDAVDERKWDKPGQLGGTYKKGQTITTDIVFAQNHLGRVYMRLCPLDATAVKDCVPLRRPDGKGVTYDLPWTKGWWGVTDGFTPPVSMQNLDFRMSKMQLVGKPQGCAAWSCDQFRGMFVYSFDWQLPKDFTCEQCKLQLYYLTASRCWPPCQQEPCKKPVDYEYCGKPGATYPEEVRKDLLNVGVVVMLLLMCKKPVDYEYCGKPGATYPEEFWNCADIKITS</sequence>
<dbReference type="InterPro" id="IPR004302">
    <property type="entry name" value="Cellulose/chitin-bd_N"/>
</dbReference>
<accession>A0ABY8UIB1</accession>
<feature type="domain" description="Chitin-binding type-4" evidence="1">
    <location>
        <begin position="10"/>
        <end position="278"/>
    </location>
</feature>
<keyword evidence="3" id="KW-1185">Reference proteome</keyword>
<protein>
    <recommendedName>
        <fullName evidence="1">Chitin-binding type-4 domain-containing protein</fullName>
    </recommendedName>
</protein>
<organism evidence="2 3">
    <name type="scientific">Tetradesmus obliquus</name>
    <name type="common">Green alga</name>
    <name type="synonym">Acutodesmus obliquus</name>
    <dbReference type="NCBI Taxonomy" id="3088"/>
    <lineage>
        <taxon>Eukaryota</taxon>
        <taxon>Viridiplantae</taxon>
        <taxon>Chlorophyta</taxon>
        <taxon>core chlorophytes</taxon>
        <taxon>Chlorophyceae</taxon>
        <taxon>CS clade</taxon>
        <taxon>Sphaeropleales</taxon>
        <taxon>Scenedesmaceae</taxon>
        <taxon>Tetradesmus</taxon>
    </lineage>
</organism>
<dbReference type="Proteomes" id="UP001244341">
    <property type="component" value="Chromosome 10b"/>
</dbReference>
<name>A0ABY8UIB1_TETOB</name>
<dbReference type="Pfam" id="PF03067">
    <property type="entry name" value="LPMO_10"/>
    <property type="match status" value="1"/>
</dbReference>